<gene>
    <name evidence="3" type="ORF">J0A68_09695</name>
</gene>
<dbReference type="Proteomes" id="UP000664317">
    <property type="component" value="Unassembled WGS sequence"/>
</dbReference>
<feature type="chain" id="PRO_5046346168" evidence="2">
    <location>
        <begin position="27"/>
        <end position="146"/>
    </location>
</feature>
<evidence type="ECO:0000256" key="2">
    <source>
        <dbReference type="SAM" id="SignalP"/>
    </source>
</evidence>
<proteinExistence type="predicted"/>
<keyword evidence="1" id="KW-0812">Transmembrane</keyword>
<keyword evidence="1" id="KW-0472">Membrane</keyword>
<evidence type="ECO:0000313" key="4">
    <source>
        <dbReference type="Proteomes" id="UP000664317"/>
    </source>
</evidence>
<evidence type="ECO:0000313" key="3">
    <source>
        <dbReference type="EMBL" id="MBN7811230.1"/>
    </source>
</evidence>
<dbReference type="EMBL" id="JAFKCT010000003">
    <property type="protein sequence ID" value="MBN7811230.1"/>
    <property type="molecule type" value="Genomic_DNA"/>
</dbReference>
<evidence type="ECO:0000256" key="1">
    <source>
        <dbReference type="SAM" id="Phobius"/>
    </source>
</evidence>
<sequence length="146" mass="15645">MENPNHKFIKLFLRVALAAGFLSAVADRFGMWPSEVSVWGDWGNFVAYTGLINPWFPESLVPSLAAIATAAEVLFAICLLLGFKTELFAKLSGVLLLIFGLSMTFSTGIKGAFDYSVFAAAGAAFALSAWGGKAWELDSLLAADRT</sequence>
<name>A0ABS3C2X1_9BACT</name>
<reference evidence="3 4" key="1">
    <citation type="submission" date="2021-03" db="EMBL/GenBank/DDBJ databases">
        <title>novel species isolated from a fishpond in China.</title>
        <authorList>
            <person name="Lu H."/>
            <person name="Cai Z."/>
        </authorList>
    </citation>
    <scope>NUCLEOTIDE SEQUENCE [LARGE SCALE GENOMIC DNA]</scope>
    <source>
        <strain evidence="3 4">H41</strain>
    </source>
</reference>
<feature type="transmembrane region" description="Helical" evidence="1">
    <location>
        <begin position="60"/>
        <end position="81"/>
    </location>
</feature>
<feature type="signal peptide" evidence="2">
    <location>
        <begin position="1"/>
        <end position="26"/>
    </location>
</feature>
<dbReference type="RefSeq" id="WP_206578011.1">
    <property type="nucleotide sequence ID" value="NZ_JAFKCT010000003.1"/>
</dbReference>
<feature type="transmembrane region" description="Helical" evidence="1">
    <location>
        <begin position="88"/>
        <end position="109"/>
    </location>
</feature>
<comment type="caution">
    <text evidence="3">The sequence shown here is derived from an EMBL/GenBank/DDBJ whole genome shotgun (WGS) entry which is preliminary data.</text>
</comment>
<keyword evidence="1" id="KW-1133">Transmembrane helix</keyword>
<protein>
    <submittedName>
        <fullName evidence="3">DoxX family protein</fullName>
    </submittedName>
</protein>
<accession>A0ABS3C2X1</accession>
<organism evidence="3 4">
    <name type="scientific">Algoriphagus oliviformis</name>
    <dbReference type="NCBI Taxonomy" id="2811231"/>
    <lineage>
        <taxon>Bacteria</taxon>
        <taxon>Pseudomonadati</taxon>
        <taxon>Bacteroidota</taxon>
        <taxon>Cytophagia</taxon>
        <taxon>Cytophagales</taxon>
        <taxon>Cyclobacteriaceae</taxon>
        <taxon>Algoriphagus</taxon>
    </lineage>
</organism>
<keyword evidence="4" id="KW-1185">Reference proteome</keyword>
<keyword evidence="2" id="KW-0732">Signal</keyword>